<organism evidence="1 2">
    <name type="scientific">Arcanobacterium canis</name>
    <dbReference type="NCBI Taxonomy" id="999183"/>
    <lineage>
        <taxon>Bacteria</taxon>
        <taxon>Bacillati</taxon>
        <taxon>Actinomycetota</taxon>
        <taxon>Actinomycetes</taxon>
        <taxon>Actinomycetales</taxon>
        <taxon>Actinomycetaceae</taxon>
        <taxon>Arcanobacterium</taxon>
    </lineage>
</organism>
<reference evidence="1 2" key="1">
    <citation type="submission" date="2023-03" db="EMBL/GenBank/DDBJ databases">
        <title>Complete genome of Arcanobacterium canis strain DSM 25104 isolated in 2010 from a canine otitis externa in Germany.</title>
        <authorList>
            <person name="Borowiak M."/>
            <person name="Kreitlow A."/>
            <person name="Malorny B."/>
            <person name="Laemmler C."/>
            <person name="Prenger-Berninghoff E."/>
            <person name="Ploetz M."/>
            <person name="Abdulmawjood A."/>
        </authorList>
    </citation>
    <scope>NUCLEOTIDE SEQUENCE [LARGE SCALE GENOMIC DNA]</scope>
    <source>
        <strain evidence="1 2">DSM 25104</strain>
    </source>
</reference>
<proteinExistence type="predicted"/>
<dbReference type="EMBL" id="CP121208">
    <property type="protein sequence ID" value="WFM83694.1"/>
    <property type="molecule type" value="Genomic_DNA"/>
</dbReference>
<dbReference type="RefSeq" id="WP_278013089.1">
    <property type="nucleotide sequence ID" value="NZ_CP121208.1"/>
</dbReference>
<dbReference type="Proteomes" id="UP001215216">
    <property type="component" value="Chromosome"/>
</dbReference>
<evidence type="ECO:0000313" key="2">
    <source>
        <dbReference type="Proteomes" id="UP001215216"/>
    </source>
</evidence>
<name>A0ABY8FYT6_9ACTO</name>
<evidence type="ECO:0008006" key="3">
    <source>
        <dbReference type="Google" id="ProtNLM"/>
    </source>
</evidence>
<keyword evidence="2" id="KW-1185">Reference proteome</keyword>
<gene>
    <name evidence="1" type="ORF">P7079_01560</name>
</gene>
<evidence type="ECO:0000313" key="1">
    <source>
        <dbReference type="EMBL" id="WFM83694.1"/>
    </source>
</evidence>
<sequence length="130" mass="14150">MRAPHPEVTITDEIGEQVRGGDRRITRREPRASRVTVRFSEGEAAQLARVAQRYRLAESGAIRAAVDYLDGAPPPKVINVDVLRLVGEVNAVGVNVNQIARQGWSGVEPAVDELRRATAQLLAIAKEMSA</sequence>
<protein>
    <recommendedName>
        <fullName evidence="3">Plasmid mobilization relaxosome protein MobC</fullName>
    </recommendedName>
</protein>
<accession>A0ABY8FYT6</accession>